<dbReference type="AlphaFoldDB" id="A0A5B2WFR2"/>
<dbReference type="PRINTS" id="PR01782">
    <property type="entry name" value="MCEVIRFACTOR"/>
</dbReference>
<feature type="domain" description="Mammalian cell entry C-terminal" evidence="2">
    <location>
        <begin position="116"/>
        <end position="300"/>
    </location>
</feature>
<dbReference type="InterPro" id="IPR024516">
    <property type="entry name" value="Mce_C"/>
</dbReference>
<dbReference type="Pfam" id="PF02470">
    <property type="entry name" value="MlaD"/>
    <property type="match status" value="1"/>
</dbReference>
<dbReference type="PANTHER" id="PTHR33371">
    <property type="entry name" value="INTERMEMBRANE PHOSPHOLIPID TRANSPORT SYSTEM BINDING PROTEIN MLAD-RELATED"/>
    <property type="match status" value="1"/>
</dbReference>
<reference evidence="3 4" key="2">
    <citation type="submission" date="2019-09" db="EMBL/GenBank/DDBJ databases">
        <authorList>
            <person name="Jin C."/>
        </authorList>
    </citation>
    <scope>NUCLEOTIDE SEQUENCE [LARGE SCALE GENOMIC DNA]</scope>
    <source>
        <strain evidence="3 4">AN110305</strain>
    </source>
</reference>
<dbReference type="NCBIfam" id="TIGR00996">
    <property type="entry name" value="Mtu_fam_mce"/>
    <property type="match status" value="1"/>
</dbReference>
<evidence type="ECO:0000259" key="2">
    <source>
        <dbReference type="Pfam" id="PF11887"/>
    </source>
</evidence>
<dbReference type="PANTHER" id="PTHR33371:SF18">
    <property type="entry name" value="MCE-FAMILY PROTEIN MCE3C"/>
    <property type="match status" value="1"/>
</dbReference>
<dbReference type="GO" id="GO:0005576">
    <property type="term" value="C:extracellular region"/>
    <property type="evidence" value="ECO:0007669"/>
    <property type="project" value="TreeGrafter"/>
</dbReference>
<dbReference type="OrthoDB" id="5241191at2"/>
<gene>
    <name evidence="3" type="ORF">F0L68_39220</name>
</gene>
<reference evidence="3 4" key="1">
    <citation type="submission" date="2019-09" db="EMBL/GenBank/DDBJ databases">
        <title>Goodfellowia gen. nov., a new genus of the Pseudonocardineae related to Actinoalloteichus, containing Goodfellowia coeruleoviolacea gen. nov., comb. nov. gen. nov., comb. nov.</title>
        <authorList>
            <person name="Labeda D."/>
        </authorList>
    </citation>
    <scope>NUCLEOTIDE SEQUENCE [LARGE SCALE GENOMIC DNA]</scope>
    <source>
        <strain evidence="3 4">AN110305</strain>
    </source>
</reference>
<protein>
    <submittedName>
        <fullName evidence="3">MCE family protein</fullName>
    </submittedName>
</protein>
<dbReference type="InterPro" id="IPR052336">
    <property type="entry name" value="MlaD_Phospholipid_Transporter"/>
</dbReference>
<feature type="domain" description="Mce/MlaD" evidence="1">
    <location>
        <begin position="38"/>
        <end position="111"/>
    </location>
</feature>
<dbReference type="RefSeq" id="WP_149854994.1">
    <property type="nucleotide sequence ID" value="NZ_VUOB01000093.1"/>
</dbReference>
<accession>A0A5B2WFR2</accession>
<dbReference type="EMBL" id="VUOB01000093">
    <property type="protein sequence ID" value="KAA2250175.1"/>
    <property type="molecule type" value="Genomic_DNA"/>
</dbReference>
<organism evidence="3 4">
    <name type="scientific">Solihabitans fulvus</name>
    <dbReference type="NCBI Taxonomy" id="1892852"/>
    <lineage>
        <taxon>Bacteria</taxon>
        <taxon>Bacillati</taxon>
        <taxon>Actinomycetota</taxon>
        <taxon>Actinomycetes</taxon>
        <taxon>Pseudonocardiales</taxon>
        <taxon>Pseudonocardiaceae</taxon>
        <taxon>Solihabitans</taxon>
    </lineage>
</organism>
<dbReference type="Proteomes" id="UP000323454">
    <property type="component" value="Unassembled WGS sequence"/>
</dbReference>
<dbReference type="InterPro" id="IPR005693">
    <property type="entry name" value="Mce"/>
</dbReference>
<evidence type="ECO:0000313" key="4">
    <source>
        <dbReference type="Proteomes" id="UP000323454"/>
    </source>
</evidence>
<dbReference type="Pfam" id="PF11887">
    <property type="entry name" value="Mce4_CUP1"/>
    <property type="match status" value="1"/>
</dbReference>
<sequence length="321" mass="33954">MTFRERNPVTIGLVSLTAIALALLAAFFSDDLPIIGGGVGYQAEFREAAGLKPQDQVQVAGIKVGKVTDVRLVRDHVVVSFRVRDAWLGDQTVAAIKIQTLLGQKVLALDPQGSGPLDPGTAIPLAHTLSPYDVVDAFNGLAGTIQGIDTTQLAQSFQVLTDTFHNTPNQLRGTLDGLSALSRTISSRDTQLSVLLSNTSRISHTLADRDGEFAKIIGDGGLLFAELQQRKDAISALLTGTRNLADQLTGLVDDNTAQLGPTLSQLNDLAGMLRANQDALAQGIRQLAPFARLFNNTAGNGRWIDSYICGLTAGQPGGNGC</sequence>
<name>A0A5B2WFR2_9PSEU</name>
<dbReference type="InterPro" id="IPR003399">
    <property type="entry name" value="Mce/MlaD"/>
</dbReference>
<comment type="caution">
    <text evidence="3">The sequence shown here is derived from an EMBL/GenBank/DDBJ whole genome shotgun (WGS) entry which is preliminary data.</text>
</comment>
<evidence type="ECO:0000259" key="1">
    <source>
        <dbReference type="Pfam" id="PF02470"/>
    </source>
</evidence>
<proteinExistence type="predicted"/>
<keyword evidence="4" id="KW-1185">Reference proteome</keyword>
<evidence type="ECO:0000313" key="3">
    <source>
        <dbReference type="EMBL" id="KAA2250175.1"/>
    </source>
</evidence>